<proteinExistence type="predicted"/>
<name>A0ACB0K131_TRIPR</name>
<reference evidence="1" key="1">
    <citation type="submission" date="2023-10" db="EMBL/GenBank/DDBJ databases">
        <authorList>
            <person name="Rodriguez Cubillos JULIANA M."/>
            <person name="De Vega J."/>
        </authorList>
    </citation>
    <scope>NUCLEOTIDE SEQUENCE</scope>
</reference>
<accession>A0ACB0K131</accession>
<evidence type="ECO:0000313" key="2">
    <source>
        <dbReference type="Proteomes" id="UP001177021"/>
    </source>
</evidence>
<organism evidence="1 2">
    <name type="scientific">Trifolium pratense</name>
    <name type="common">Red clover</name>
    <dbReference type="NCBI Taxonomy" id="57577"/>
    <lineage>
        <taxon>Eukaryota</taxon>
        <taxon>Viridiplantae</taxon>
        <taxon>Streptophyta</taxon>
        <taxon>Embryophyta</taxon>
        <taxon>Tracheophyta</taxon>
        <taxon>Spermatophyta</taxon>
        <taxon>Magnoliopsida</taxon>
        <taxon>eudicotyledons</taxon>
        <taxon>Gunneridae</taxon>
        <taxon>Pentapetalae</taxon>
        <taxon>rosids</taxon>
        <taxon>fabids</taxon>
        <taxon>Fabales</taxon>
        <taxon>Fabaceae</taxon>
        <taxon>Papilionoideae</taxon>
        <taxon>50 kb inversion clade</taxon>
        <taxon>NPAAA clade</taxon>
        <taxon>Hologalegina</taxon>
        <taxon>IRL clade</taxon>
        <taxon>Trifolieae</taxon>
        <taxon>Trifolium</taxon>
    </lineage>
</organism>
<evidence type="ECO:0000313" key="1">
    <source>
        <dbReference type="EMBL" id="CAJ2650307.1"/>
    </source>
</evidence>
<gene>
    <name evidence="1" type="ORF">MILVUS5_LOCUS18162</name>
</gene>
<comment type="caution">
    <text evidence="1">The sequence shown here is derived from an EMBL/GenBank/DDBJ whole genome shotgun (WGS) entry which is preliminary data.</text>
</comment>
<sequence>MGIPDMGILCNIYSSWQFAIFKLLSVYMIYEDRHVAVHEYDAVLDLSLRCLLVTSAIWWFLFDLIDLLCTSSTMRKMSPSCSAACIL</sequence>
<dbReference type="EMBL" id="CASHSV030000109">
    <property type="protein sequence ID" value="CAJ2650307.1"/>
    <property type="molecule type" value="Genomic_DNA"/>
</dbReference>
<dbReference type="Proteomes" id="UP001177021">
    <property type="component" value="Unassembled WGS sequence"/>
</dbReference>
<keyword evidence="2" id="KW-1185">Reference proteome</keyword>
<protein>
    <submittedName>
        <fullName evidence="1">Uncharacterized protein</fullName>
    </submittedName>
</protein>